<gene>
    <name evidence="15" type="ORF">Q765_03815</name>
</gene>
<evidence type="ECO:0000256" key="7">
    <source>
        <dbReference type="ARBA" id="ARBA00023065"/>
    </source>
</evidence>
<dbReference type="Pfam" id="PF00593">
    <property type="entry name" value="TonB_dep_Rec_b-barrel"/>
    <property type="match status" value="1"/>
</dbReference>
<evidence type="ECO:0000256" key="11">
    <source>
        <dbReference type="PROSITE-ProRule" id="PRU01360"/>
    </source>
</evidence>
<dbReference type="Gene3D" id="2.40.170.20">
    <property type="entry name" value="TonB-dependent receptor, beta-barrel domain"/>
    <property type="match status" value="1"/>
</dbReference>
<dbReference type="PANTHER" id="PTHR32552">
    <property type="entry name" value="FERRICHROME IRON RECEPTOR-RELATED"/>
    <property type="match status" value="1"/>
</dbReference>
<accession>A0A0A2M9U8</accession>
<keyword evidence="6" id="KW-0408">Iron</keyword>
<evidence type="ECO:0000256" key="3">
    <source>
        <dbReference type="ARBA" id="ARBA00022452"/>
    </source>
</evidence>
<protein>
    <submittedName>
        <fullName evidence="15">TonB-dependent receptor</fullName>
    </submittedName>
</protein>
<keyword evidence="10 11" id="KW-0998">Cell outer membrane</keyword>
<evidence type="ECO:0000313" key="16">
    <source>
        <dbReference type="Proteomes" id="UP000030152"/>
    </source>
</evidence>
<dbReference type="InterPro" id="IPR012910">
    <property type="entry name" value="Plug_dom"/>
</dbReference>
<organism evidence="15 16">
    <name type="scientific">Flavobacterium rivuli WB 3.3-2 = DSM 21788</name>
    <dbReference type="NCBI Taxonomy" id="1121895"/>
    <lineage>
        <taxon>Bacteria</taxon>
        <taxon>Pseudomonadati</taxon>
        <taxon>Bacteroidota</taxon>
        <taxon>Flavobacteriia</taxon>
        <taxon>Flavobacteriales</taxon>
        <taxon>Flavobacteriaceae</taxon>
        <taxon>Flavobacterium</taxon>
    </lineage>
</organism>
<dbReference type="EMBL" id="JRLX01000002">
    <property type="protein sequence ID" value="KGO88178.1"/>
    <property type="molecule type" value="Genomic_DNA"/>
</dbReference>
<comment type="caution">
    <text evidence="15">The sequence shown here is derived from an EMBL/GenBank/DDBJ whole genome shotgun (WGS) entry which is preliminary data.</text>
</comment>
<keyword evidence="15" id="KW-0675">Receptor</keyword>
<dbReference type="GO" id="GO:0006826">
    <property type="term" value="P:iron ion transport"/>
    <property type="evidence" value="ECO:0007669"/>
    <property type="project" value="UniProtKB-KW"/>
</dbReference>
<dbReference type="GO" id="GO:0009279">
    <property type="term" value="C:cell outer membrane"/>
    <property type="evidence" value="ECO:0007669"/>
    <property type="project" value="UniProtKB-SubCell"/>
</dbReference>
<keyword evidence="9 11" id="KW-0472">Membrane</keyword>
<keyword evidence="8 12" id="KW-0798">TonB box</keyword>
<keyword evidence="16" id="KW-1185">Reference proteome</keyword>
<evidence type="ECO:0000256" key="10">
    <source>
        <dbReference type="ARBA" id="ARBA00023237"/>
    </source>
</evidence>
<evidence type="ECO:0000313" key="15">
    <source>
        <dbReference type="EMBL" id="KGO88178.1"/>
    </source>
</evidence>
<dbReference type="PROSITE" id="PS52016">
    <property type="entry name" value="TONB_DEPENDENT_REC_3"/>
    <property type="match status" value="1"/>
</dbReference>
<evidence type="ECO:0000256" key="4">
    <source>
        <dbReference type="ARBA" id="ARBA00022496"/>
    </source>
</evidence>
<dbReference type="Gene3D" id="2.170.130.10">
    <property type="entry name" value="TonB-dependent receptor, plug domain"/>
    <property type="match status" value="1"/>
</dbReference>
<feature type="domain" description="TonB-dependent receptor plug" evidence="14">
    <location>
        <begin position="83"/>
        <end position="189"/>
    </location>
</feature>
<keyword evidence="2 11" id="KW-0813">Transport</keyword>
<evidence type="ECO:0000256" key="9">
    <source>
        <dbReference type="ARBA" id="ARBA00023136"/>
    </source>
</evidence>
<dbReference type="AlphaFoldDB" id="A0A0A2M9U8"/>
<evidence type="ECO:0000256" key="6">
    <source>
        <dbReference type="ARBA" id="ARBA00023004"/>
    </source>
</evidence>
<keyword evidence="4" id="KW-0410">Iron transport</keyword>
<evidence type="ECO:0000256" key="8">
    <source>
        <dbReference type="ARBA" id="ARBA00023077"/>
    </source>
</evidence>
<dbReference type="InterPro" id="IPR000531">
    <property type="entry name" value="Beta-barrel_TonB"/>
</dbReference>
<dbReference type="Proteomes" id="UP000030152">
    <property type="component" value="Unassembled WGS sequence"/>
</dbReference>
<evidence type="ECO:0000256" key="1">
    <source>
        <dbReference type="ARBA" id="ARBA00004571"/>
    </source>
</evidence>
<dbReference type="eggNOG" id="COG4772">
    <property type="taxonomic scope" value="Bacteria"/>
</dbReference>
<evidence type="ECO:0000256" key="2">
    <source>
        <dbReference type="ARBA" id="ARBA00022448"/>
    </source>
</evidence>
<name>A0A0A2M9U8_9FLAO</name>
<keyword evidence="7" id="KW-0406">Ion transport</keyword>
<dbReference type="InterPro" id="IPR036942">
    <property type="entry name" value="Beta-barrel_TonB_sf"/>
</dbReference>
<dbReference type="Pfam" id="PF07715">
    <property type="entry name" value="Plug"/>
    <property type="match status" value="1"/>
</dbReference>
<dbReference type="SUPFAM" id="SSF56935">
    <property type="entry name" value="Porins"/>
    <property type="match status" value="1"/>
</dbReference>
<evidence type="ECO:0000256" key="12">
    <source>
        <dbReference type="RuleBase" id="RU003357"/>
    </source>
</evidence>
<reference evidence="15 16" key="1">
    <citation type="submission" date="2013-09" db="EMBL/GenBank/DDBJ databases">
        <authorList>
            <person name="Zeng Z."/>
            <person name="Chen C."/>
        </authorList>
    </citation>
    <scope>NUCLEOTIDE SEQUENCE [LARGE SCALE GENOMIC DNA]</scope>
    <source>
        <strain evidence="15 16">WB 3.3-2</strain>
    </source>
</reference>
<comment type="subcellular location">
    <subcellularLocation>
        <location evidence="1 11">Cell outer membrane</location>
        <topology evidence="1 11">Multi-pass membrane protein</topology>
    </subcellularLocation>
</comment>
<comment type="similarity">
    <text evidence="11 12">Belongs to the TonB-dependent receptor family.</text>
</comment>
<dbReference type="STRING" id="1121895.GCA_000378485_01020"/>
<keyword evidence="5 11" id="KW-0812">Transmembrane</keyword>
<evidence type="ECO:0000256" key="5">
    <source>
        <dbReference type="ARBA" id="ARBA00022692"/>
    </source>
</evidence>
<feature type="domain" description="TonB-dependent receptor-like beta-barrel" evidence="13">
    <location>
        <begin position="273"/>
        <end position="688"/>
    </location>
</feature>
<dbReference type="InterPro" id="IPR039426">
    <property type="entry name" value="TonB-dep_rcpt-like"/>
</dbReference>
<dbReference type="InterPro" id="IPR037066">
    <property type="entry name" value="Plug_dom_sf"/>
</dbReference>
<evidence type="ECO:0000259" key="13">
    <source>
        <dbReference type="Pfam" id="PF00593"/>
    </source>
</evidence>
<sequence length="730" mass="80687">MQDFYYVPARHLAMKTTLLSFLFLLILVTGKSFAQDTIPKSKSDTLSNHVDLSFLSGRLISISAHNELQPLTISSYHINDSLLNAPASISILSAQQIQRNNLSDISPILNTLPGVFMQSGGINTNRISIRGIGARTPYGTNKIRAFYGSIPLTSGDSETTIEDIDLQMIDHIEVIKGPLSSLYGAGLGGAILLTPTQATTLGSRSVVSSTHGSFGLVKNTVSYGLSTQGGSLNLSYHKLENDGYRDNSHYNREGVTLAGELFRKEKSKLTYFGNYTYLKAYLPSSVSKTSFDTNPRAAAPTWAAAKGYEQYKSYLGGLAYDWQAADWLKNSTSIFINAKDSYEPRPFDILYQHTTAYGARTQFFGDFNIGTMKSNFIAGLEYFKDGFKGGTYANLYQQNNGNGTLQGDRQTGTGQDRDFINAFAQFRIQLSRKFEVQAGVNYNKTKFDLDNTFPLDTRSSESYSYNGIWSPQLSLLYKPSALQTIYASVSRGFSLPSIEETLTADGTINPNIKPENGYNFEVGGKFYLANKDLYVEVSAYRMQIKDLLVAQRVGDDQYIGINAGETLHEGIEASINYNWQISDSFSIQPYAAASIGHYEFKEFLNNDINYSGKDLTGVPNNKVNGGVTLLIPHGLYLSADYYYTDRIPLNDANSLYSDSSNLLNTKLGWRHEILKGLSTHLSAGVNNITDTRYASMVLVNATGVNGAPPRYYYPGLQVNYYGNVSLSYSF</sequence>
<keyword evidence="3 11" id="KW-1134">Transmembrane beta strand</keyword>
<dbReference type="PANTHER" id="PTHR32552:SF81">
    <property type="entry name" value="TONB-DEPENDENT OUTER MEMBRANE RECEPTOR"/>
    <property type="match status" value="1"/>
</dbReference>
<evidence type="ECO:0000259" key="14">
    <source>
        <dbReference type="Pfam" id="PF07715"/>
    </source>
</evidence>
<proteinExistence type="inferred from homology"/>